<dbReference type="EC" id="6.3.2.1" evidence="8"/>
<comment type="function">
    <text evidence="8">Catalyzes the condensation of pantoate with beta-alanine in an ATP-dependent reaction via a pantoyl-adenylate intermediate.</text>
</comment>
<dbReference type="SUPFAM" id="SSF52374">
    <property type="entry name" value="Nucleotidylyl transferase"/>
    <property type="match status" value="1"/>
</dbReference>
<keyword evidence="10" id="KW-1185">Reference proteome</keyword>
<dbReference type="PANTHER" id="PTHR21299">
    <property type="entry name" value="CYTIDYLATE KINASE/PANTOATE-BETA-ALANINE LIGASE"/>
    <property type="match status" value="1"/>
</dbReference>
<evidence type="ECO:0000313" key="10">
    <source>
        <dbReference type="Proteomes" id="UP001568698"/>
    </source>
</evidence>
<feature type="binding site" evidence="8">
    <location>
        <position position="61"/>
    </location>
    <ligand>
        <name>(R)-pantoate</name>
        <dbReference type="ChEBI" id="CHEBI:15980"/>
    </ligand>
</feature>
<name>A0ABV4K621_9BACT</name>
<feature type="binding site" evidence="8">
    <location>
        <position position="176"/>
    </location>
    <ligand>
        <name>ATP</name>
        <dbReference type="ChEBI" id="CHEBI:30616"/>
    </ligand>
</feature>
<proteinExistence type="inferred from homology"/>
<keyword evidence="8" id="KW-0963">Cytoplasm</keyword>
<evidence type="ECO:0000256" key="7">
    <source>
        <dbReference type="ARBA" id="ARBA00048258"/>
    </source>
</evidence>
<comment type="pathway">
    <text evidence="1 8">Cofactor biosynthesis; (R)-pantothenate biosynthesis; (R)-pantothenate from (R)-pantoate and beta-alanine: step 1/1.</text>
</comment>
<dbReference type="Gene3D" id="3.40.50.620">
    <property type="entry name" value="HUPs"/>
    <property type="match status" value="1"/>
</dbReference>
<evidence type="ECO:0000313" key="9">
    <source>
        <dbReference type="EMBL" id="MEZ7198423.1"/>
    </source>
</evidence>
<protein>
    <recommendedName>
        <fullName evidence="8">Pantothenate synthetase</fullName>
        <shortName evidence="8">PS</shortName>
        <ecNumber evidence="8">6.3.2.1</ecNumber>
    </recommendedName>
    <alternativeName>
        <fullName evidence="8">Pantoate--beta-alanine ligase</fullName>
    </alternativeName>
    <alternativeName>
        <fullName evidence="8">Pantoate-activating enzyme</fullName>
    </alternativeName>
</protein>
<gene>
    <name evidence="8 9" type="primary">panC</name>
    <name evidence="9" type="ORF">AB6M95_16860</name>
</gene>
<dbReference type="NCBIfam" id="TIGR00125">
    <property type="entry name" value="cyt_tran_rel"/>
    <property type="match status" value="1"/>
</dbReference>
<dbReference type="CDD" id="cd00560">
    <property type="entry name" value="PanC"/>
    <property type="match status" value="1"/>
</dbReference>
<evidence type="ECO:0000256" key="5">
    <source>
        <dbReference type="ARBA" id="ARBA00022741"/>
    </source>
</evidence>
<comment type="subunit">
    <text evidence="8">Homodimer.</text>
</comment>
<dbReference type="EMBL" id="JBGLYH010000068">
    <property type="protein sequence ID" value="MEZ7198423.1"/>
    <property type="molecule type" value="Genomic_DNA"/>
</dbReference>
<dbReference type="PANTHER" id="PTHR21299:SF1">
    <property type="entry name" value="PANTOATE--BETA-ALANINE LIGASE"/>
    <property type="match status" value="1"/>
</dbReference>
<evidence type="ECO:0000256" key="4">
    <source>
        <dbReference type="ARBA" id="ARBA00022655"/>
    </source>
</evidence>
<accession>A0ABV4K621</accession>
<comment type="subcellular location">
    <subcellularLocation>
        <location evidence="8">Cytoplasm</location>
    </subcellularLocation>
</comment>
<dbReference type="Gene3D" id="3.30.1300.10">
    <property type="entry name" value="Pantoate-beta-alanine ligase, C-terminal domain"/>
    <property type="match status" value="1"/>
</dbReference>
<comment type="miscellaneous">
    <text evidence="8">The reaction proceeds by a bi uni uni bi ping pong mechanism.</text>
</comment>
<comment type="catalytic activity">
    <reaction evidence="7 8">
        <text>(R)-pantoate + beta-alanine + ATP = (R)-pantothenate + AMP + diphosphate + H(+)</text>
        <dbReference type="Rhea" id="RHEA:10912"/>
        <dbReference type="ChEBI" id="CHEBI:15378"/>
        <dbReference type="ChEBI" id="CHEBI:15980"/>
        <dbReference type="ChEBI" id="CHEBI:29032"/>
        <dbReference type="ChEBI" id="CHEBI:30616"/>
        <dbReference type="ChEBI" id="CHEBI:33019"/>
        <dbReference type="ChEBI" id="CHEBI:57966"/>
        <dbReference type="ChEBI" id="CHEBI:456215"/>
        <dbReference type="EC" id="6.3.2.1"/>
    </reaction>
</comment>
<dbReference type="GO" id="GO:0004592">
    <property type="term" value="F:pantoate-beta-alanine ligase activity"/>
    <property type="evidence" value="ECO:0007669"/>
    <property type="project" value="UniProtKB-EC"/>
</dbReference>
<dbReference type="InterPro" id="IPR003721">
    <property type="entry name" value="Pantoate_ligase"/>
</dbReference>
<evidence type="ECO:0000256" key="3">
    <source>
        <dbReference type="ARBA" id="ARBA00022598"/>
    </source>
</evidence>
<feature type="binding site" evidence="8">
    <location>
        <begin position="147"/>
        <end position="150"/>
    </location>
    <ligand>
        <name>ATP</name>
        <dbReference type="ChEBI" id="CHEBI:30616"/>
    </ligand>
</feature>
<sequence>MNIITDPKELQRQCLTWRRQGHSIGLVPTMGYLHHGHTSLIDRARPECDRLVVSVFVNPAQFGENEDLDSYPRDFASDRAKAEAHGVDLLFAPEPGAMYEVNHATWVEVPRLGQNLCGATRPIHFRGVCTVVTKLFMLTQAEVAVFGEKDWQQFAILRRMVRDLNMPVKLIGHPIVREEDGLALSSRNAYLTEAERAAAPNIRKGLLKLAEKAKGGERDCAALKRFLADEYAAALPMGEVDYIEIVDPDEISPLRTIARSALAAVAVRMGKARLIDNILIEV</sequence>
<keyword evidence="3 8" id="KW-0436">Ligase</keyword>
<evidence type="ECO:0000256" key="8">
    <source>
        <dbReference type="HAMAP-Rule" id="MF_00158"/>
    </source>
</evidence>
<evidence type="ECO:0000256" key="2">
    <source>
        <dbReference type="ARBA" id="ARBA00009256"/>
    </source>
</evidence>
<reference evidence="9 10" key="1">
    <citation type="submission" date="2024-08" db="EMBL/GenBank/DDBJ databases">
        <title>Sulfate-reducing bacteria isolated from formation water of the oil field in Kazakhstan and description of Pseudodesulfovibrio sp.</title>
        <authorList>
            <person name="Bidzhieva S.K."/>
            <person name="Tourova T.P."/>
            <person name="Grouzdev D.S."/>
            <person name="Beletsky A.V."/>
            <person name="Sokolova D.S."/>
            <person name="Samigullina S.R."/>
            <person name="Poltaraus A.B."/>
            <person name="Avtukh A.N."/>
            <person name="Tereshina V.M."/>
            <person name="Zhaparov N.S."/>
            <person name="Mardanov A.V."/>
            <person name="Nazina T.N."/>
        </authorList>
    </citation>
    <scope>NUCLEOTIDE SEQUENCE [LARGE SCALE GENOMIC DNA]</scope>
    <source>
        <strain evidence="9 10">9FUS</strain>
    </source>
</reference>
<dbReference type="HAMAP" id="MF_00158">
    <property type="entry name" value="PanC"/>
    <property type="match status" value="1"/>
</dbReference>
<dbReference type="RefSeq" id="WP_371387912.1">
    <property type="nucleotide sequence ID" value="NZ_JBGLYH010000068.1"/>
</dbReference>
<dbReference type="InterPro" id="IPR014729">
    <property type="entry name" value="Rossmann-like_a/b/a_fold"/>
</dbReference>
<comment type="similarity">
    <text evidence="2 8">Belongs to the pantothenate synthetase family.</text>
</comment>
<keyword evidence="4 8" id="KW-0566">Pantothenate biosynthesis</keyword>
<dbReference type="Pfam" id="PF02569">
    <property type="entry name" value="Pantoate_ligase"/>
    <property type="match status" value="1"/>
</dbReference>
<feature type="active site" description="Proton donor" evidence="8">
    <location>
        <position position="37"/>
    </location>
</feature>
<feature type="binding site" evidence="8">
    <location>
        <begin position="184"/>
        <end position="187"/>
    </location>
    <ligand>
        <name>ATP</name>
        <dbReference type="ChEBI" id="CHEBI:30616"/>
    </ligand>
</feature>
<keyword evidence="5 8" id="KW-0547">Nucleotide-binding</keyword>
<evidence type="ECO:0000256" key="6">
    <source>
        <dbReference type="ARBA" id="ARBA00022840"/>
    </source>
</evidence>
<dbReference type="Proteomes" id="UP001568698">
    <property type="component" value="Unassembled WGS sequence"/>
</dbReference>
<dbReference type="NCBIfam" id="TIGR00018">
    <property type="entry name" value="panC"/>
    <property type="match status" value="1"/>
</dbReference>
<dbReference type="InterPro" id="IPR042176">
    <property type="entry name" value="Pantoate_ligase_C"/>
</dbReference>
<keyword evidence="6 8" id="KW-0067">ATP-binding</keyword>
<comment type="caution">
    <text evidence="9">The sequence shown here is derived from an EMBL/GenBank/DDBJ whole genome shotgun (WGS) entry which is preliminary data.</text>
</comment>
<organism evidence="9 10">
    <name type="scientific">Pseudodesulfovibrio karagichevae</name>
    <dbReference type="NCBI Taxonomy" id="3239305"/>
    <lineage>
        <taxon>Bacteria</taxon>
        <taxon>Pseudomonadati</taxon>
        <taxon>Thermodesulfobacteriota</taxon>
        <taxon>Desulfovibrionia</taxon>
        <taxon>Desulfovibrionales</taxon>
        <taxon>Desulfovibrionaceae</taxon>
    </lineage>
</organism>
<dbReference type="InterPro" id="IPR004821">
    <property type="entry name" value="Cyt_trans-like"/>
</dbReference>
<evidence type="ECO:0000256" key="1">
    <source>
        <dbReference type="ARBA" id="ARBA00004990"/>
    </source>
</evidence>
<feature type="binding site" evidence="8">
    <location>
        <begin position="30"/>
        <end position="37"/>
    </location>
    <ligand>
        <name>ATP</name>
        <dbReference type="ChEBI" id="CHEBI:30616"/>
    </ligand>
</feature>
<feature type="binding site" evidence="8">
    <location>
        <position position="61"/>
    </location>
    <ligand>
        <name>beta-alanine</name>
        <dbReference type="ChEBI" id="CHEBI:57966"/>
    </ligand>
</feature>
<feature type="binding site" evidence="8">
    <location>
        <position position="153"/>
    </location>
    <ligand>
        <name>(R)-pantoate</name>
        <dbReference type="ChEBI" id="CHEBI:15980"/>
    </ligand>
</feature>